<keyword evidence="2" id="KW-0732">Signal</keyword>
<proteinExistence type="predicted"/>
<feature type="compositionally biased region" description="Basic and acidic residues" evidence="1">
    <location>
        <begin position="527"/>
        <end position="537"/>
    </location>
</feature>
<dbReference type="Pfam" id="PF00307">
    <property type="entry name" value="CH"/>
    <property type="match status" value="1"/>
</dbReference>
<evidence type="ECO:0000256" key="2">
    <source>
        <dbReference type="SAM" id="SignalP"/>
    </source>
</evidence>
<sequence>MGPPPHRKLVHWINSLPLAACALVDSLLDLRHGDVLQAIVAWLQMDARRQKPPREREEAVVEVDARTQVHAITRYVAQRCRSEDGEAMYLLNEARCASRVLAGDVEAIAAVVSVLRRLVQERQEKEAQAVEEAHALARQELVVFSHKAKCAVASAQGSSRHAFTRKSSFIHVPTRPQKSVSVRTAKPYATDFDAFAAVFSIKQSAAGEPASWQVWDMLRHIQNQHVRPVEQAAHGVMTNTSTMAKKLERESDMVRKRRLYLTSEQIEATTAWLKLLGVSLSPTSSSIFDDPLRNGSVLCELLQRAFKGLHHSLELRYPPKTLGDMRHNISCSLQGISHLEGLHIPANYLGSQAVEATVMGDKQSIFAVLWHLWQYWEDLQRRGIKDKTEESAANNDVENTPPVVNSQEEKTHLTRSVEAPKRAKPAAMEAFLMDVSASKLAEEETYSSWDCRNDTNSRLDIPWGGQEWSNDLFPSPRHSFESPSGAMTMEDISRQADIVPIAREVPQMEHIDHSRNQETSISQPEPARSETSAKEIDSDPGLVARTTSPRPLEDKPAVLSIPKVENIRTIRRETSKAIEVSQEDIEGILCWFKLIGIRLKQPEDFQNQTARLAEFQSGVVLCDIVEKVEHLRRIDGVSRAEKSVKANALHNIEKALSILQKKKTMPLHLIRLKRSVYDGDRYVILSLLLQIRKAYGYHLKGKSGKLGVQRRHPMHQDAADG</sequence>
<dbReference type="OrthoDB" id="122837at2759"/>
<protein>
    <recommendedName>
        <fullName evidence="3">Calponin-homology (CH) domain-containing protein</fullName>
    </recommendedName>
</protein>
<feature type="chain" id="PRO_5035434366" description="Calponin-homology (CH) domain-containing protein" evidence="2">
    <location>
        <begin position="22"/>
        <end position="721"/>
    </location>
</feature>
<evidence type="ECO:0000313" key="4">
    <source>
        <dbReference type="EMBL" id="TMW60015.1"/>
    </source>
</evidence>
<keyword evidence="5" id="KW-1185">Reference proteome</keyword>
<dbReference type="Gene3D" id="1.10.418.10">
    <property type="entry name" value="Calponin-like domain"/>
    <property type="match status" value="1"/>
</dbReference>
<evidence type="ECO:0000256" key="1">
    <source>
        <dbReference type="SAM" id="MobiDB-lite"/>
    </source>
</evidence>
<feature type="compositionally biased region" description="Polar residues" evidence="1">
    <location>
        <begin position="391"/>
        <end position="406"/>
    </location>
</feature>
<organism evidence="4 5">
    <name type="scientific">Pythium oligandrum</name>
    <name type="common">Mycoparasitic fungus</name>
    <dbReference type="NCBI Taxonomy" id="41045"/>
    <lineage>
        <taxon>Eukaryota</taxon>
        <taxon>Sar</taxon>
        <taxon>Stramenopiles</taxon>
        <taxon>Oomycota</taxon>
        <taxon>Peronosporomycetes</taxon>
        <taxon>Pythiales</taxon>
        <taxon>Pythiaceae</taxon>
        <taxon>Pythium</taxon>
    </lineage>
</organism>
<feature type="domain" description="Calponin-homology (CH)" evidence="3">
    <location>
        <begin position="582"/>
        <end position="696"/>
    </location>
</feature>
<feature type="domain" description="Calponin-homology (CH)" evidence="3">
    <location>
        <begin position="263"/>
        <end position="377"/>
    </location>
</feature>
<name>A0A8K1FE09_PYTOL</name>
<evidence type="ECO:0000259" key="3">
    <source>
        <dbReference type="PROSITE" id="PS50021"/>
    </source>
</evidence>
<gene>
    <name evidence="4" type="ORF">Poli38472_000057</name>
</gene>
<dbReference type="InterPro" id="IPR001715">
    <property type="entry name" value="CH_dom"/>
</dbReference>
<accession>A0A8K1FE09</accession>
<dbReference type="PROSITE" id="PS50021">
    <property type="entry name" value="CH"/>
    <property type="match status" value="2"/>
</dbReference>
<feature type="signal peptide" evidence="2">
    <location>
        <begin position="1"/>
        <end position="21"/>
    </location>
</feature>
<dbReference type="AlphaFoldDB" id="A0A8K1FE09"/>
<feature type="region of interest" description="Disordered" evidence="1">
    <location>
        <begin position="388"/>
        <end position="421"/>
    </location>
</feature>
<dbReference type="InterPro" id="IPR036872">
    <property type="entry name" value="CH_dom_sf"/>
</dbReference>
<dbReference type="Proteomes" id="UP000794436">
    <property type="component" value="Unassembled WGS sequence"/>
</dbReference>
<feature type="region of interest" description="Disordered" evidence="1">
    <location>
        <begin position="509"/>
        <end position="556"/>
    </location>
</feature>
<dbReference type="SUPFAM" id="SSF47576">
    <property type="entry name" value="Calponin-homology domain, CH-domain"/>
    <property type="match status" value="2"/>
</dbReference>
<comment type="caution">
    <text evidence="4">The sequence shown here is derived from an EMBL/GenBank/DDBJ whole genome shotgun (WGS) entry which is preliminary data.</text>
</comment>
<dbReference type="EMBL" id="SPLM01000108">
    <property type="protein sequence ID" value="TMW60015.1"/>
    <property type="molecule type" value="Genomic_DNA"/>
</dbReference>
<evidence type="ECO:0000313" key="5">
    <source>
        <dbReference type="Proteomes" id="UP000794436"/>
    </source>
</evidence>
<reference evidence="4" key="1">
    <citation type="submission" date="2019-03" db="EMBL/GenBank/DDBJ databases">
        <title>Long read genome sequence of the mycoparasitic Pythium oligandrum ATCC 38472 isolated from sugarbeet rhizosphere.</title>
        <authorList>
            <person name="Gaulin E."/>
        </authorList>
    </citation>
    <scope>NUCLEOTIDE SEQUENCE</scope>
    <source>
        <strain evidence="4">ATCC 38472_TT</strain>
    </source>
</reference>